<gene>
    <name evidence="1" type="ORF">OHA16_09065</name>
</gene>
<sequence>MIVTTATASATVILGPNGERVRVRCLARRSMLTSACETFDHLRLSPGAHHALPGRSDGETVLFVVRGSLLVGRTADEPDHLAVDGDLLLATRGCSLRLEAGPLGAEVLCLALDAPRRTTATRNSLARRRAERRSRP</sequence>
<organism evidence="1 2">
    <name type="scientific">Kitasatospora purpeofusca</name>
    <dbReference type="NCBI Taxonomy" id="67352"/>
    <lineage>
        <taxon>Bacteria</taxon>
        <taxon>Bacillati</taxon>
        <taxon>Actinomycetota</taxon>
        <taxon>Actinomycetes</taxon>
        <taxon>Kitasatosporales</taxon>
        <taxon>Streptomycetaceae</taxon>
        <taxon>Kitasatospora</taxon>
    </lineage>
</organism>
<keyword evidence="2" id="KW-1185">Reference proteome</keyword>
<evidence type="ECO:0000313" key="1">
    <source>
        <dbReference type="EMBL" id="WUQ83110.1"/>
    </source>
</evidence>
<protein>
    <submittedName>
        <fullName evidence="1">Uncharacterized protein</fullName>
    </submittedName>
</protein>
<dbReference type="RefSeq" id="WP_328954143.1">
    <property type="nucleotide sequence ID" value="NZ_CP108110.1"/>
</dbReference>
<proteinExistence type="predicted"/>
<evidence type="ECO:0000313" key="2">
    <source>
        <dbReference type="Proteomes" id="UP001432222"/>
    </source>
</evidence>
<accession>A0ABZ1TVY5</accession>
<dbReference type="EMBL" id="CP108110">
    <property type="protein sequence ID" value="WUQ83110.1"/>
    <property type="molecule type" value="Genomic_DNA"/>
</dbReference>
<reference evidence="1" key="1">
    <citation type="submission" date="2022-10" db="EMBL/GenBank/DDBJ databases">
        <title>The complete genomes of actinobacterial strains from the NBC collection.</title>
        <authorList>
            <person name="Joergensen T.S."/>
            <person name="Alvarez Arevalo M."/>
            <person name="Sterndorff E.B."/>
            <person name="Faurdal D."/>
            <person name="Vuksanovic O."/>
            <person name="Mourched A.-S."/>
            <person name="Charusanti P."/>
            <person name="Shaw S."/>
            <person name="Blin K."/>
            <person name="Weber T."/>
        </authorList>
    </citation>
    <scope>NUCLEOTIDE SEQUENCE</scope>
    <source>
        <strain evidence="1">NBC_00222</strain>
    </source>
</reference>
<name>A0ABZ1TVY5_9ACTN</name>
<dbReference type="Proteomes" id="UP001432222">
    <property type="component" value="Chromosome"/>
</dbReference>